<dbReference type="Proteomes" id="UP000254326">
    <property type="component" value="Unassembled WGS sequence"/>
</dbReference>
<keyword evidence="1" id="KW-0472">Membrane</keyword>
<accession>A0A370U990</accession>
<name>A0A370U990_9GAMM</name>
<keyword evidence="1" id="KW-1133">Transmembrane helix</keyword>
<dbReference type="AlphaFoldDB" id="A0A370U990"/>
<evidence type="ECO:0000313" key="3">
    <source>
        <dbReference type="Proteomes" id="UP000254326"/>
    </source>
</evidence>
<gene>
    <name evidence="2" type="ORF">DN730_08055</name>
</gene>
<feature type="transmembrane region" description="Helical" evidence="1">
    <location>
        <begin position="38"/>
        <end position="60"/>
    </location>
</feature>
<evidence type="ECO:0000313" key="2">
    <source>
        <dbReference type="EMBL" id="RDL44347.1"/>
    </source>
</evidence>
<comment type="caution">
    <text evidence="2">The sequence shown here is derived from an EMBL/GenBank/DDBJ whole genome shotgun (WGS) entry which is preliminary data.</text>
</comment>
<keyword evidence="1" id="KW-0812">Transmembrane</keyword>
<dbReference type="EMBL" id="QKRA01000003">
    <property type="protein sequence ID" value="RDL44347.1"/>
    <property type="molecule type" value="Genomic_DNA"/>
</dbReference>
<sequence>MKKTCGTFLAEHGLTLLTGTLLGATFTAGLTYESSKDLWQTVGTLCSGVGAIGVFFIALVKGNEWVRKITLERKVLILIDNSESLVTDANNFMHHFLENYSSTQQQGKEKKYGTKEFQMIRNIRSKLDTLRLLINTKEHESLCNSLRSLTTASSSLYQTDILNAKQSYEDNHNEVTLFAHNVAVLRSLILDELLSDKSS</sequence>
<reference evidence="2 3" key="1">
    <citation type="submission" date="2018-06" db="EMBL/GenBank/DDBJ databases">
        <title>Marinomonas sp. YLB-05 draft genome sequence.</title>
        <authorList>
            <person name="Yu L."/>
            <person name="Tang X."/>
        </authorList>
    </citation>
    <scope>NUCLEOTIDE SEQUENCE [LARGE SCALE GENOMIC DNA]</scope>
    <source>
        <strain evidence="2 3">YLB-05</strain>
    </source>
</reference>
<feature type="transmembrane region" description="Helical" evidence="1">
    <location>
        <begin position="12"/>
        <end position="32"/>
    </location>
</feature>
<proteinExistence type="predicted"/>
<protein>
    <submittedName>
        <fullName evidence="2">Uncharacterized protein</fullName>
    </submittedName>
</protein>
<dbReference type="RefSeq" id="WP_115467610.1">
    <property type="nucleotide sequence ID" value="NZ_QKRA01000003.1"/>
</dbReference>
<keyword evidence="3" id="KW-1185">Reference proteome</keyword>
<evidence type="ECO:0000256" key="1">
    <source>
        <dbReference type="SAM" id="Phobius"/>
    </source>
</evidence>
<organism evidence="2 3">
    <name type="scientific">Marinomonas piezotolerans</name>
    <dbReference type="NCBI Taxonomy" id="2213058"/>
    <lineage>
        <taxon>Bacteria</taxon>
        <taxon>Pseudomonadati</taxon>
        <taxon>Pseudomonadota</taxon>
        <taxon>Gammaproteobacteria</taxon>
        <taxon>Oceanospirillales</taxon>
        <taxon>Oceanospirillaceae</taxon>
        <taxon>Marinomonas</taxon>
    </lineage>
</organism>